<proteinExistence type="predicted"/>
<organism evidence="2 3">
    <name type="scientific">Planotetraspora silvatica</name>
    <dbReference type="NCBI Taxonomy" id="234614"/>
    <lineage>
        <taxon>Bacteria</taxon>
        <taxon>Bacillati</taxon>
        <taxon>Actinomycetota</taxon>
        <taxon>Actinomycetes</taxon>
        <taxon>Streptosporangiales</taxon>
        <taxon>Streptosporangiaceae</taxon>
        <taxon>Planotetraspora</taxon>
    </lineage>
</organism>
<dbReference type="EMBL" id="BOOQ01000032">
    <property type="protein sequence ID" value="GII48517.1"/>
    <property type="molecule type" value="Genomic_DNA"/>
</dbReference>
<evidence type="ECO:0000313" key="2">
    <source>
        <dbReference type="EMBL" id="GII48517.1"/>
    </source>
</evidence>
<reference evidence="2" key="1">
    <citation type="submission" date="2021-01" db="EMBL/GenBank/DDBJ databases">
        <title>Whole genome shotgun sequence of Planotetraspora silvatica NBRC 100141.</title>
        <authorList>
            <person name="Komaki H."/>
            <person name="Tamura T."/>
        </authorList>
    </citation>
    <scope>NUCLEOTIDE SEQUENCE</scope>
    <source>
        <strain evidence="2">NBRC 100141</strain>
    </source>
</reference>
<comment type="caution">
    <text evidence="2">The sequence shown here is derived from an EMBL/GenBank/DDBJ whole genome shotgun (WGS) entry which is preliminary data.</text>
</comment>
<keyword evidence="1" id="KW-0472">Membrane</keyword>
<dbReference type="AlphaFoldDB" id="A0A8J3XNG2"/>
<dbReference type="RefSeq" id="WP_203977987.1">
    <property type="nucleotide sequence ID" value="NZ_BAAAKY010000026.1"/>
</dbReference>
<name>A0A8J3XNG2_9ACTN</name>
<keyword evidence="1" id="KW-0812">Transmembrane</keyword>
<protein>
    <recommendedName>
        <fullName evidence="4">CU044_5270 family protein</fullName>
    </recommendedName>
</protein>
<feature type="transmembrane region" description="Helical" evidence="1">
    <location>
        <begin position="42"/>
        <end position="62"/>
    </location>
</feature>
<gene>
    <name evidence="2" type="ORF">Psi02_49410</name>
</gene>
<evidence type="ECO:0000256" key="1">
    <source>
        <dbReference type="SAM" id="Phobius"/>
    </source>
</evidence>
<sequence length="400" mass="42550">MDEVRMVRDSYPEPAPPTAREIAQAKALLNEPPRRSPSRLRWGLGGVLAAAAAATAAITLVGGNTVVGGNTPGGGKAVAQPGTVNLDARGAILAAAEKAEQQPIGKYWYIDQIDGQSYIMRPKTGTYAITGAHSEMFSWWGAKSGMGEGHYGRDLPAHPLTAQDAALWRKDGSPSSFRVWSGDHYYTYTARAQKWQMDGPERGTDPRGGGGGFVGAPGMSVKDLQNLPADPAKLAERFLSDEALAKRVDPSGRSAGRREGLRLPPSVKISMAGALAMDPVPPKVRAGLMRALADQPGIHAIGRDSDPLDREGVALASDDRATTVTGEYGGPKAERGTYRSRAVIVFDERTGAVLSVQEELTKPGGPYSEMKPGFVINYIAYRSAGWTDAKPKPQAELPFS</sequence>
<evidence type="ECO:0008006" key="4">
    <source>
        <dbReference type="Google" id="ProtNLM"/>
    </source>
</evidence>
<accession>A0A8J3XNG2</accession>
<keyword evidence="1" id="KW-1133">Transmembrane helix</keyword>
<evidence type="ECO:0000313" key="3">
    <source>
        <dbReference type="Proteomes" id="UP000644610"/>
    </source>
</evidence>
<dbReference type="Proteomes" id="UP000644610">
    <property type="component" value="Unassembled WGS sequence"/>
</dbReference>
<keyword evidence="3" id="KW-1185">Reference proteome</keyword>